<dbReference type="Proteomes" id="UP000694941">
    <property type="component" value="Unplaced"/>
</dbReference>
<evidence type="ECO:0000313" key="10">
    <source>
        <dbReference type="RefSeq" id="XP_022235081.1"/>
    </source>
</evidence>
<proteinExistence type="predicted"/>
<reference evidence="10" key="1">
    <citation type="submission" date="2025-08" db="UniProtKB">
        <authorList>
            <consortium name="RefSeq"/>
        </authorList>
    </citation>
    <scope>IDENTIFICATION</scope>
    <source>
        <tissue evidence="10">Muscle</tissue>
    </source>
</reference>
<dbReference type="InterPro" id="IPR015943">
    <property type="entry name" value="WD40/YVTN_repeat-like_dom_sf"/>
</dbReference>
<accession>A0ABM1RUM6</accession>
<keyword evidence="5" id="KW-0472">Membrane</keyword>
<evidence type="ECO:0000256" key="7">
    <source>
        <dbReference type="SAM" id="MobiDB-lite"/>
    </source>
</evidence>
<dbReference type="RefSeq" id="XP_022235081.1">
    <property type="nucleotide sequence ID" value="XM_022379373.1"/>
</dbReference>
<evidence type="ECO:0000256" key="3">
    <source>
        <dbReference type="ARBA" id="ARBA00022824"/>
    </source>
</evidence>
<evidence type="ECO:0000313" key="9">
    <source>
        <dbReference type="Proteomes" id="UP000694941"/>
    </source>
</evidence>
<dbReference type="PANTHER" id="PTHR46378:SF1">
    <property type="entry name" value="STEROL REGULATORY ELEMENT-BINDING PROTEIN CLEAVAGE-ACTIVATING PROTEIN"/>
    <property type="match status" value="1"/>
</dbReference>
<dbReference type="GeneID" id="106475192"/>
<feature type="compositionally biased region" description="Low complexity" evidence="7">
    <location>
        <begin position="43"/>
        <end position="59"/>
    </location>
</feature>
<evidence type="ECO:0000256" key="2">
    <source>
        <dbReference type="ARBA" id="ARBA00022692"/>
    </source>
</evidence>
<comment type="subcellular location">
    <subcellularLocation>
        <location evidence="1">Endoplasmic reticulum membrane</location>
        <topology evidence="1">Multi-pass membrane protein</topology>
    </subcellularLocation>
</comment>
<feature type="region of interest" description="Disordered" evidence="7">
    <location>
        <begin position="34"/>
        <end position="66"/>
    </location>
</feature>
<evidence type="ECO:0000256" key="6">
    <source>
        <dbReference type="ARBA" id="ARBA00023180"/>
    </source>
</evidence>
<dbReference type="Gene3D" id="2.130.10.10">
    <property type="entry name" value="YVTN repeat-like/Quinoprotein amine dehydrogenase"/>
    <property type="match status" value="1"/>
</dbReference>
<dbReference type="InterPro" id="IPR036322">
    <property type="entry name" value="WD40_repeat_dom_sf"/>
</dbReference>
<keyword evidence="2" id="KW-0812">Transmembrane</keyword>
<gene>
    <name evidence="10" type="primary">LOC106475192</name>
</gene>
<organism evidence="9 10">
    <name type="scientific">Limulus polyphemus</name>
    <name type="common">Atlantic horseshoe crab</name>
    <dbReference type="NCBI Taxonomy" id="6850"/>
    <lineage>
        <taxon>Eukaryota</taxon>
        <taxon>Metazoa</taxon>
        <taxon>Ecdysozoa</taxon>
        <taxon>Arthropoda</taxon>
        <taxon>Chelicerata</taxon>
        <taxon>Merostomata</taxon>
        <taxon>Xiphosura</taxon>
        <taxon>Limulidae</taxon>
        <taxon>Limulus</taxon>
    </lineage>
</organism>
<dbReference type="InterPro" id="IPR030225">
    <property type="entry name" value="SCAP"/>
</dbReference>
<dbReference type="SUPFAM" id="SSF50978">
    <property type="entry name" value="WD40 repeat-like"/>
    <property type="match status" value="1"/>
</dbReference>
<name>A0ABM1RUM6_LIMPO</name>
<keyword evidence="6" id="KW-0325">Glycoprotein</keyword>
<protein>
    <submittedName>
        <fullName evidence="10">Sterol regulatory element-binding protein cleavage-activating protein-like</fullName>
    </submittedName>
</protein>
<keyword evidence="4" id="KW-1133">Transmembrane helix</keyword>
<sequence length="342" mass="37585">MIISSCLAGDIRVWDSLSGECLTTIIRSSPIVNKSESGTHIRGSGSFSSDSTYGSSPTSETGDYFSVQSTYRPPGFLRKMVDSASRFVTSQPSSQDDHSAGGFFFHSMKHGYDFSRAFKTKDVKLLGRDRLIDTWKCHKRNQSDGNELDEEIQITAEETSKNNGTTHHSPLSYQPLWCMDCQGGWLVLGCGGGRIEVWDALAGVLRTVYEDSQLGVTSLQMIGRRLVVARLNGVLEFLQLTASSQHEGEREPSPNTEESGEEEVVCVWLQGLRAHTQPITTLVVEGGHVVSGSLDCLIKVFKWDSAVCVYTLHGHRGGITVLQVDSVSTKCSCVYLLFLRTS</sequence>
<keyword evidence="3" id="KW-0256">Endoplasmic reticulum</keyword>
<evidence type="ECO:0000256" key="5">
    <source>
        <dbReference type="ARBA" id="ARBA00023136"/>
    </source>
</evidence>
<evidence type="ECO:0000256" key="1">
    <source>
        <dbReference type="ARBA" id="ARBA00004477"/>
    </source>
</evidence>
<dbReference type="PANTHER" id="PTHR46378">
    <property type="entry name" value="STEROL REGULATORY ELEMENT-BINDING PROTEIN CLEAVAGE-ACTIVATING PROTEIN"/>
    <property type="match status" value="1"/>
</dbReference>
<evidence type="ECO:0000256" key="4">
    <source>
        <dbReference type="ARBA" id="ARBA00022989"/>
    </source>
</evidence>
<dbReference type="InterPro" id="IPR057042">
    <property type="entry name" value="Beta-prop_SCAP"/>
</dbReference>
<evidence type="ECO:0000259" key="8">
    <source>
        <dbReference type="Pfam" id="PF24017"/>
    </source>
</evidence>
<dbReference type="Pfam" id="PF24017">
    <property type="entry name" value="Beta-prop_SCAP"/>
    <property type="match status" value="1"/>
</dbReference>
<feature type="domain" description="SCAP beta-propeller" evidence="8">
    <location>
        <begin position="2"/>
        <end position="327"/>
    </location>
</feature>
<keyword evidence="9" id="KW-1185">Reference proteome</keyword>